<dbReference type="Proteomes" id="UP001056120">
    <property type="component" value="Linkage Group LG11"/>
</dbReference>
<keyword evidence="2" id="KW-1185">Reference proteome</keyword>
<sequence>MGYVNSQSVRKNKADDQDEDSSWLPSQSSKIDESWLPTNSTITSESKGSRHRKVDNNVDDSWLPTVDDNNGKYGTNMNESENDIDYSWLPSTFIDNNKNKQKDDNNIKNTTKTKTKNTNTSMNKNNNKSNSNSNNNNNSSPQKKSRNDHWAMARKVVFPSDQQHLNVAILKKTSSDTSHLQQQDSPSKSRYVVESPTSGGVSSLLQRWKDLAEVENSNNGNKSPPSNGNSSRSTCKENTNDNASHSPPTSSTVEDSNANLESDKASRSRRFSCPLPSRDSKDSNPGGAEKENIRVVDIIKKLSREEELAAYHAAGHGNQSLPPIRTTLRCKQTEGGHKGINDVKVSRHLIRGRQAFDSFLMQMERDKHHELKWLVERKAVSKFSHRGRIQSMLRFKILRLGAEPKPEPKIHRCRVSKPLESNNRDIMDLRERFSSGIEKGATESRKHKRNDLKNIINQESPAITSTTTELEIKTKTKTTTSKMKQEPQPKPEPMTPNQSTQHSTTSCKDVVHKAKFEDSCSSPIMLKEDRHYKNDNKYEFYEDEGQFMSAKTSYGQMEDRDREMQALDSFHDWMASEYSRTPSDLDEDESSEMQLFDTDYDWISDISRPKSEWEDMRQARKSVSSFLGSSMRDLIDQLMVSRSQQSHAQVEKQDVVVRVKEESSKEVVREDGSMLDDDEDCRSRTKTKCSEYSEYVDQTAYSVRSWRPNDVVCNSETTTTATTSPSIERSLSSNRSHNNSTPQSSPAITHHTIEMELIYDLRGHMVQLHNDITELRKSIKSCVNMQVKLQHSFKQNVVTASTRSVQRKERKPPDIVNHNCSICYDMPVDSLLYRCGHMCTCFKCALELQRTGEECPVCEAPIVDVVKAMCS</sequence>
<protein>
    <submittedName>
        <fullName evidence="1">Uncharacterized protein</fullName>
    </submittedName>
</protein>
<name>A0ACB9HUA0_9ASTR</name>
<reference evidence="2" key="1">
    <citation type="journal article" date="2022" name="Mol. Ecol. Resour.">
        <title>The genomes of chicory, endive, great burdock and yacon provide insights into Asteraceae palaeo-polyploidization history and plant inulin production.</title>
        <authorList>
            <person name="Fan W."/>
            <person name="Wang S."/>
            <person name="Wang H."/>
            <person name="Wang A."/>
            <person name="Jiang F."/>
            <person name="Liu H."/>
            <person name="Zhao H."/>
            <person name="Xu D."/>
            <person name="Zhang Y."/>
        </authorList>
    </citation>
    <scope>NUCLEOTIDE SEQUENCE [LARGE SCALE GENOMIC DNA]</scope>
    <source>
        <strain evidence="2">cv. Yunnan</strain>
    </source>
</reference>
<gene>
    <name evidence="1" type="ORF">L1987_33677</name>
</gene>
<evidence type="ECO:0000313" key="1">
    <source>
        <dbReference type="EMBL" id="KAI3798402.1"/>
    </source>
</evidence>
<proteinExistence type="predicted"/>
<comment type="caution">
    <text evidence="1">The sequence shown here is derived from an EMBL/GenBank/DDBJ whole genome shotgun (WGS) entry which is preliminary data.</text>
</comment>
<organism evidence="1 2">
    <name type="scientific">Smallanthus sonchifolius</name>
    <dbReference type="NCBI Taxonomy" id="185202"/>
    <lineage>
        <taxon>Eukaryota</taxon>
        <taxon>Viridiplantae</taxon>
        <taxon>Streptophyta</taxon>
        <taxon>Embryophyta</taxon>
        <taxon>Tracheophyta</taxon>
        <taxon>Spermatophyta</taxon>
        <taxon>Magnoliopsida</taxon>
        <taxon>eudicotyledons</taxon>
        <taxon>Gunneridae</taxon>
        <taxon>Pentapetalae</taxon>
        <taxon>asterids</taxon>
        <taxon>campanulids</taxon>
        <taxon>Asterales</taxon>
        <taxon>Asteraceae</taxon>
        <taxon>Asteroideae</taxon>
        <taxon>Heliantheae alliance</taxon>
        <taxon>Millerieae</taxon>
        <taxon>Smallanthus</taxon>
    </lineage>
</organism>
<evidence type="ECO:0000313" key="2">
    <source>
        <dbReference type="Proteomes" id="UP001056120"/>
    </source>
</evidence>
<dbReference type="EMBL" id="CM042028">
    <property type="protein sequence ID" value="KAI3798402.1"/>
    <property type="molecule type" value="Genomic_DNA"/>
</dbReference>
<reference evidence="1 2" key="2">
    <citation type="journal article" date="2022" name="Mol. Ecol. Resour.">
        <title>The genomes of chicory, endive, great burdock and yacon provide insights into Asteraceae paleo-polyploidization history and plant inulin production.</title>
        <authorList>
            <person name="Fan W."/>
            <person name="Wang S."/>
            <person name="Wang H."/>
            <person name="Wang A."/>
            <person name="Jiang F."/>
            <person name="Liu H."/>
            <person name="Zhao H."/>
            <person name="Xu D."/>
            <person name="Zhang Y."/>
        </authorList>
    </citation>
    <scope>NUCLEOTIDE SEQUENCE [LARGE SCALE GENOMIC DNA]</scope>
    <source>
        <strain evidence="2">cv. Yunnan</strain>
        <tissue evidence="1">Leaves</tissue>
    </source>
</reference>
<accession>A0ACB9HUA0</accession>